<reference evidence="9" key="1">
    <citation type="submission" date="2010-05" db="EMBL/GenBank/DDBJ databases">
        <title>The Genome Sequence of Magnaporthe poae strain ATCC 64411.</title>
        <authorList>
            <consortium name="The Broad Institute Genome Sequencing Platform"/>
            <consortium name="Broad Institute Genome Sequencing Center for Infectious Disease"/>
            <person name="Ma L.-J."/>
            <person name="Dead R."/>
            <person name="Young S."/>
            <person name="Zeng Q."/>
            <person name="Koehrsen M."/>
            <person name="Alvarado L."/>
            <person name="Berlin A."/>
            <person name="Chapman S.B."/>
            <person name="Chen Z."/>
            <person name="Freedman E."/>
            <person name="Gellesch M."/>
            <person name="Goldberg J."/>
            <person name="Griggs A."/>
            <person name="Gujja S."/>
            <person name="Heilman E.R."/>
            <person name="Heiman D."/>
            <person name="Hepburn T."/>
            <person name="Howarth C."/>
            <person name="Jen D."/>
            <person name="Larson L."/>
            <person name="Mehta T."/>
            <person name="Neiman D."/>
            <person name="Pearson M."/>
            <person name="Roberts A."/>
            <person name="Saif S."/>
            <person name="Shea T."/>
            <person name="Shenoy N."/>
            <person name="Sisk P."/>
            <person name="Stolte C."/>
            <person name="Sykes S."/>
            <person name="Walk T."/>
            <person name="White J."/>
            <person name="Yandava C."/>
            <person name="Haas B."/>
            <person name="Nusbaum C."/>
            <person name="Birren B."/>
        </authorList>
    </citation>
    <scope>NUCLEOTIDE SEQUENCE</scope>
    <source>
        <strain evidence="9">ATCC 64411</strain>
    </source>
</reference>
<evidence type="ECO:0000259" key="8">
    <source>
        <dbReference type="Pfam" id="PF20684"/>
    </source>
</evidence>
<accession>A0A0C4DWF0</accession>
<dbReference type="PANTHER" id="PTHR33048:SF96">
    <property type="entry name" value="INTEGRAL MEMBRANE PROTEIN"/>
    <property type="match status" value="1"/>
</dbReference>
<evidence type="ECO:0000256" key="4">
    <source>
        <dbReference type="ARBA" id="ARBA00023136"/>
    </source>
</evidence>
<feature type="compositionally biased region" description="Basic and acidic residues" evidence="6">
    <location>
        <begin position="257"/>
        <end position="272"/>
    </location>
</feature>
<keyword evidence="4 7" id="KW-0472">Membrane</keyword>
<feature type="region of interest" description="Disordered" evidence="6">
    <location>
        <begin position="241"/>
        <end position="275"/>
    </location>
</feature>
<comment type="subcellular location">
    <subcellularLocation>
        <location evidence="1">Membrane</location>
        <topology evidence="1">Multi-pass membrane protein</topology>
    </subcellularLocation>
</comment>
<reference evidence="10" key="5">
    <citation type="submission" date="2015-06" db="UniProtKB">
        <authorList>
            <consortium name="EnsemblFungi"/>
        </authorList>
    </citation>
    <scope>IDENTIFICATION</scope>
    <source>
        <strain evidence="10">ATCC 64411</strain>
    </source>
</reference>
<feature type="compositionally biased region" description="Gly residues" evidence="6">
    <location>
        <begin position="412"/>
        <end position="421"/>
    </location>
</feature>
<feature type="domain" description="Rhodopsin" evidence="8">
    <location>
        <begin position="25"/>
        <end position="218"/>
    </location>
</feature>
<feature type="transmembrane region" description="Helical" evidence="7">
    <location>
        <begin position="120"/>
        <end position="150"/>
    </location>
</feature>
<dbReference type="VEuPathDB" id="FungiDB:MAPG_04326"/>
<dbReference type="eggNOG" id="ENOG502SJ2F">
    <property type="taxonomic scope" value="Eukaryota"/>
</dbReference>
<dbReference type="EMBL" id="GL876968">
    <property type="protein sequence ID" value="KLU85298.1"/>
    <property type="molecule type" value="Genomic_DNA"/>
</dbReference>
<evidence type="ECO:0000256" key="2">
    <source>
        <dbReference type="ARBA" id="ARBA00022692"/>
    </source>
</evidence>
<dbReference type="EnsemblFungi" id="MAPG_04326T0">
    <property type="protein sequence ID" value="MAPG_04326T0"/>
    <property type="gene ID" value="MAPG_04326"/>
</dbReference>
<protein>
    <submittedName>
        <fullName evidence="9">Integral membrane protein</fullName>
    </submittedName>
</protein>
<feature type="compositionally biased region" description="Low complexity" evidence="6">
    <location>
        <begin position="302"/>
        <end position="311"/>
    </location>
</feature>
<feature type="transmembrane region" description="Helical" evidence="7">
    <location>
        <begin position="84"/>
        <end position="108"/>
    </location>
</feature>
<dbReference type="EMBL" id="ADBL01001021">
    <property type="status" value="NOT_ANNOTATED_CDS"/>
    <property type="molecule type" value="Genomic_DNA"/>
</dbReference>
<keyword evidence="3 7" id="KW-1133">Transmembrane helix</keyword>
<dbReference type="EMBL" id="ADBL01001022">
    <property type="status" value="NOT_ANNOTATED_CDS"/>
    <property type="molecule type" value="Genomic_DNA"/>
</dbReference>
<dbReference type="InterPro" id="IPR049326">
    <property type="entry name" value="Rhodopsin_dom_fungi"/>
</dbReference>
<dbReference type="PANTHER" id="PTHR33048">
    <property type="entry name" value="PTH11-LIKE INTEGRAL MEMBRANE PROTEIN (AFU_ORTHOLOGUE AFUA_5G11245)"/>
    <property type="match status" value="1"/>
</dbReference>
<dbReference type="GO" id="GO:0016020">
    <property type="term" value="C:membrane"/>
    <property type="evidence" value="ECO:0007669"/>
    <property type="project" value="UniProtKB-SubCell"/>
</dbReference>
<feature type="transmembrane region" description="Helical" evidence="7">
    <location>
        <begin position="6"/>
        <end position="29"/>
    </location>
</feature>
<dbReference type="Proteomes" id="UP000011715">
    <property type="component" value="Unassembled WGS sequence"/>
</dbReference>
<dbReference type="Pfam" id="PF20684">
    <property type="entry name" value="Fung_rhodopsin"/>
    <property type="match status" value="1"/>
</dbReference>
<feature type="compositionally biased region" description="Acidic residues" evidence="6">
    <location>
        <begin position="326"/>
        <end position="345"/>
    </location>
</feature>
<keyword evidence="2 7" id="KW-0812">Transmembrane</keyword>
<comment type="similarity">
    <text evidence="5">Belongs to the SAT4 family.</text>
</comment>
<name>A0A0C4DWF0_MAGP6</name>
<sequence>MEDRSVEVQAVAILFFVLCWAAVVLRVYCRAWLLRSLGVDDSLIIVSLIVFTGYLICILLALKYGAGKHRDDVDPDNYSAALKLIYASELLYVFTVCVVKISVGFFLLRISARTAHVYTIRALMVLTFLYGTAYFFILAFQCLPVSAFWAKSPRVEGKCLNHGLMLGLTYGASCVNAVADWAFGVLPFFIVWTLSLPLRTRALAVGILRVPSSLCTPSLLSEPGTRPDSLVIPPHWKRDTLHKPAAAGGGGLQPVESNEHEQPREPSLDGGHDGAWMQESQQLQPLPLQLPLTTASSGVWGAQPAPLQHQPPHTPRHSRQMRYSTADEDCIDGNDSGDDDGDSNGDGDACSEASEAPRLNWATPRVSAISFGGWGGGPRSDGRNSMAVADLRNMSPLRPEKSNTSQRSGHSGRSGGGGEEVGGAASNDGMGRSGSFGNFRPRRMADYAAPVPNLPLRYLRKSRRERNAAAADQGDEEEDDPAEELSEAAAAAAAEAMPQPVAEMSGTAQEKARNTSGNSKADASGSVMASRIPIKKKS</sequence>
<dbReference type="OrthoDB" id="3923077at2759"/>
<evidence type="ECO:0000256" key="6">
    <source>
        <dbReference type="SAM" id="MobiDB-lite"/>
    </source>
</evidence>
<feature type="region of interest" description="Disordered" evidence="6">
    <location>
        <begin position="393"/>
        <end position="538"/>
    </location>
</feature>
<evidence type="ECO:0000313" key="9">
    <source>
        <dbReference type="EMBL" id="KLU85298.1"/>
    </source>
</evidence>
<evidence type="ECO:0000256" key="5">
    <source>
        <dbReference type="ARBA" id="ARBA00038359"/>
    </source>
</evidence>
<feature type="transmembrane region" description="Helical" evidence="7">
    <location>
        <begin position="41"/>
        <end position="64"/>
    </location>
</feature>
<dbReference type="InterPro" id="IPR052337">
    <property type="entry name" value="SAT4-like"/>
</dbReference>
<proteinExistence type="inferred from homology"/>
<evidence type="ECO:0000256" key="1">
    <source>
        <dbReference type="ARBA" id="ARBA00004141"/>
    </source>
</evidence>
<keyword evidence="11" id="KW-1185">Reference proteome</keyword>
<feature type="compositionally biased region" description="Low complexity" evidence="6">
    <location>
        <begin position="487"/>
        <end position="496"/>
    </location>
</feature>
<evidence type="ECO:0000313" key="11">
    <source>
        <dbReference type="Proteomes" id="UP000011715"/>
    </source>
</evidence>
<reference evidence="9" key="3">
    <citation type="submission" date="2011-03" db="EMBL/GenBank/DDBJ databases">
        <title>Annotation of Magnaporthe poae ATCC 64411.</title>
        <authorList>
            <person name="Ma L.-J."/>
            <person name="Dead R."/>
            <person name="Young S.K."/>
            <person name="Zeng Q."/>
            <person name="Gargeya S."/>
            <person name="Fitzgerald M."/>
            <person name="Haas B."/>
            <person name="Abouelleil A."/>
            <person name="Alvarado L."/>
            <person name="Arachchi H.M."/>
            <person name="Berlin A."/>
            <person name="Brown A."/>
            <person name="Chapman S.B."/>
            <person name="Chen Z."/>
            <person name="Dunbar C."/>
            <person name="Freedman E."/>
            <person name="Gearin G."/>
            <person name="Gellesch M."/>
            <person name="Goldberg J."/>
            <person name="Griggs A."/>
            <person name="Gujja S."/>
            <person name="Heiman D."/>
            <person name="Howarth C."/>
            <person name="Larson L."/>
            <person name="Lui A."/>
            <person name="MacDonald P.J.P."/>
            <person name="Mehta T."/>
            <person name="Montmayeur A."/>
            <person name="Murphy C."/>
            <person name="Neiman D."/>
            <person name="Pearson M."/>
            <person name="Priest M."/>
            <person name="Roberts A."/>
            <person name="Saif S."/>
            <person name="Shea T."/>
            <person name="Shenoy N."/>
            <person name="Sisk P."/>
            <person name="Stolte C."/>
            <person name="Sykes S."/>
            <person name="Yandava C."/>
            <person name="Wortman J."/>
            <person name="Nusbaum C."/>
            <person name="Birren B."/>
        </authorList>
    </citation>
    <scope>NUCLEOTIDE SEQUENCE</scope>
    <source>
        <strain evidence="9">ATCC 64411</strain>
    </source>
</reference>
<reference evidence="10" key="4">
    <citation type="journal article" date="2015" name="G3 (Bethesda)">
        <title>Genome sequences of three phytopathogenic species of the Magnaporthaceae family of fungi.</title>
        <authorList>
            <person name="Okagaki L.H."/>
            <person name="Nunes C.C."/>
            <person name="Sailsbery J."/>
            <person name="Clay B."/>
            <person name="Brown D."/>
            <person name="John T."/>
            <person name="Oh Y."/>
            <person name="Young N."/>
            <person name="Fitzgerald M."/>
            <person name="Haas B.J."/>
            <person name="Zeng Q."/>
            <person name="Young S."/>
            <person name="Adiconis X."/>
            <person name="Fan L."/>
            <person name="Levin J.Z."/>
            <person name="Mitchell T.K."/>
            <person name="Okubara P.A."/>
            <person name="Farman M.L."/>
            <person name="Kohn L.M."/>
            <person name="Birren B."/>
            <person name="Ma L.-J."/>
            <person name="Dean R.A."/>
        </authorList>
    </citation>
    <scope>NUCLEOTIDE SEQUENCE</scope>
    <source>
        <strain evidence="10">ATCC 64411 / 73-15</strain>
    </source>
</reference>
<evidence type="ECO:0000256" key="3">
    <source>
        <dbReference type="ARBA" id="ARBA00022989"/>
    </source>
</evidence>
<evidence type="ECO:0000256" key="7">
    <source>
        <dbReference type="SAM" id="Phobius"/>
    </source>
</evidence>
<organism evidence="10 11">
    <name type="scientific">Magnaporthiopsis poae (strain ATCC 64411 / 73-15)</name>
    <name type="common">Kentucky bluegrass fungus</name>
    <name type="synonym">Magnaporthe poae</name>
    <dbReference type="NCBI Taxonomy" id="644358"/>
    <lineage>
        <taxon>Eukaryota</taxon>
        <taxon>Fungi</taxon>
        <taxon>Dikarya</taxon>
        <taxon>Ascomycota</taxon>
        <taxon>Pezizomycotina</taxon>
        <taxon>Sordariomycetes</taxon>
        <taxon>Sordariomycetidae</taxon>
        <taxon>Magnaporthales</taxon>
        <taxon>Magnaporthaceae</taxon>
        <taxon>Magnaporthiopsis</taxon>
    </lineage>
</organism>
<evidence type="ECO:0000313" key="10">
    <source>
        <dbReference type="EnsemblFungi" id="MAPG_04326T0"/>
    </source>
</evidence>
<dbReference type="AlphaFoldDB" id="A0A0C4DWF0"/>
<gene>
    <name evidence="9" type="ORF">MAPG_04326</name>
</gene>
<feature type="region of interest" description="Disordered" evidence="6">
    <location>
        <begin position="297"/>
        <end position="358"/>
    </location>
</feature>
<reference evidence="11" key="2">
    <citation type="submission" date="2010-05" db="EMBL/GenBank/DDBJ databases">
        <title>The genome sequence of Magnaporthe poae strain ATCC 64411.</title>
        <authorList>
            <person name="Ma L.-J."/>
            <person name="Dead R."/>
            <person name="Young S."/>
            <person name="Zeng Q."/>
            <person name="Koehrsen M."/>
            <person name="Alvarado L."/>
            <person name="Berlin A."/>
            <person name="Chapman S.B."/>
            <person name="Chen Z."/>
            <person name="Freedman E."/>
            <person name="Gellesch M."/>
            <person name="Goldberg J."/>
            <person name="Griggs A."/>
            <person name="Gujja S."/>
            <person name="Heilman E.R."/>
            <person name="Heiman D."/>
            <person name="Hepburn T."/>
            <person name="Howarth C."/>
            <person name="Jen D."/>
            <person name="Larson L."/>
            <person name="Mehta T."/>
            <person name="Neiman D."/>
            <person name="Pearson M."/>
            <person name="Roberts A."/>
            <person name="Saif S."/>
            <person name="Shea T."/>
            <person name="Shenoy N."/>
            <person name="Sisk P."/>
            <person name="Stolte C."/>
            <person name="Sykes S."/>
            <person name="Walk T."/>
            <person name="White J."/>
            <person name="Yandava C."/>
            <person name="Haas B."/>
            <person name="Nusbaum C."/>
            <person name="Birren B."/>
        </authorList>
    </citation>
    <scope>NUCLEOTIDE SEQUENCE [LARGE SCALE GENOMIC DNA]</scope>
    <source>
        <strain evidence="11">ATCC 64411 / 73-15</strain>
    </source>
</reference>
<dbReference type="STRING" id="644358.A0A0C4DWF0"/>
<feature type="compositionally biased region" description="Acidic residues" evidence="6">
    <location>
        <begin position="473"/>
        <end position="486"/>
    </location>
</feature>